<gene>
    <name evidence="1" type="ORF">MACH16_16680</name>
</gene>
<protein>
    <submittedName>
        <fullName evidence="1">Uncharacterized protein</fullName>
    </submittedName>
</protein>
<evidence type="ECO:0000313" key="2">
    <source>
        <dbReference type="Proteomes" id="UP001307608"/>
    </source>
</evidence>
<proteinExistence type="predicted"/>
<evidence type="ECO:0000313" key="1">
    <source>
        <dbReference type="EMBL" id="BDX02920.1"/>
    </source>
</evidence>
<organism evidence="1 2">
    <name type="scientific">Marinomonas pontica</name>
    <dbReference type="NCBI Taxonomy" id="264739"/>
    <lineage>
        <taxon>Bacteria</taxon>
        <taxon>Pseudomonadati</taxon>
        <taxon>Pseudomonadota</taxon>
        <taxon>Gammaproteobacteria</taxon>
        <taxon>Oceanospirillales</taxon>
        <taxon>Oceanospirillaceae</taxon>
        <taxon>Marinomonas</taxon>
    </lineage>
</organism>
<keyword evidence="2" id="KW-1185">Reference proteome</keyword>
<name>A0ABM8FCV2_9GAMM</name>
<dbReference type="Proteomes" id="UP001307608">
    <property type="component" value="Chromosome"/>
</dbReference>
<dbReference type="EMBL" id="AP027271">
    <property type="protein sequence ID" value="BDX02920.1"/>
    <property type="molecule type" value="Genomic_DNA"/>
</dbReference>
<sequence length="159" mass="17933">MKKVFFKKLQSLTAILVLNTVPVGFTQAGGVNYEAEVLQARVLSDDRKSTLKSAGSQTDTLKQLYFDNSLTYIQKHIEQASSYQHQVALALVEEAYQDDYDALLDQYELEIESAVANSDPKSIKIAKHGIISQLQDLKRMRRAKIAEFNRKFGVTFDAI</sequence>
<dbReference type="RefSeq" id="WP_265727945.1">
    <property type="nucleotide sequence ID" value="NZ_AP027271.1"/>
</dbReference>
<accession>A0ABM8FCV2</accession>
<reference evidence="1 2" key="1">
    <citation type="submission" date="2023-01" db="EMBL/GenBank/DDBJ databases">
        <title>Complete genome sequence of Marinomonas pontica strain 200518_36.</title>
        <authorList>
            <person name="Ueki S."/>
            <person name="Gajardo G."/>
            <person name="Maruyama F."/>
        </authorList>
    </citation>
    <scope>NUCLEOTIDE SEQUENCE [LARGE SCALE GENOMIC DNA]</scope>
    <source>
        <strain evidence="1 2">200518_36</strain>
    </source>
</reference>